<protein>
    <submittedName>
        <fullName evidence="2">Uncharacterized protein</fullName>
    </submittedName>
</protein>
<proteinExistence type="predicted"/>
<feature type="region of interest" description="Disordered" evidence="1">
    <location>
        <begin position="219"/>
        <end position="294"/>
    </location>
</feature>
<organism evidence="2 3">
    <name type="scientific">Pterulicium gracile</name>
    <dbReference type="NCBI Taxonomy" id="1884261"/>
    <lineage>
        <taxon>Eukaryota</taxon>
        <taxon>Fungi</taxon>
        <taxon>Dikarya</taxon>
        <taxon>Basidiomycota</taxon>
        <taxon>Agaricomycotina</taxon>
        <taxon>Agaricomycetes</taxon>
        <taxon>Agaricomycetidae</taxon>
        <taxon>Agaricales</taxon>
        <taxon>Pleurotineae</taxon>
        <taxon>Pterulaceae</taxon>
        <taxon>Pterulicium</taxon>
    </lineage>
</organism>
<feature type="compositionally biased region" description="Basic and acidic residues" evidence="1">
    <location>
        <begin position="228"/>
        <end position="242"/>
    </location>
</feature>
<keyword evidence="3" id="KW-1185">Reference proteome</keyword>
<feature type="compositionally biased region" description="Basic and acidic residues" evidence="1">
    <location>
        <begin position="99"/>
        <end position="108"/>
    </location>
</feature>
<dbReference type="OrthoDB" id="3066311at2759"/>
<evidence type="ECO:0000313" key="2">
    <source>
        <dbReference type="EMBL" id="TFL06921.1"/>
    </source>
</evidence>
<accession>A0A5C3R226</accession>
<evidence type="ECO:0000313" key="3">
    <source>
        <dbReference type="Proteomes" id="UP000305067"/>
    </source>
</evidence>
<dbReference type="AlphaFoldDB" id="A0A5C3R226"/>
<feature type="compositionally biased region" description="Pro residues" evidence="1">
    <location>
        <begin position="274"/>
        <end position="284"/>
    </location>
</feature>
<dbReference type="EMBL" id="ML178814">
    <property type="protein sequence ID" value="TFL06921.1"/>
    <property type="molecule type" value="Genomic_DNA"/>
</dbReference>
<feature type="region of interest" description="Disordered" evidence="1">
    <location>
        <begin position="38"/>
        <end position="134"/>
    </location>
</feature>
<feature type="region of interest" description="Disordered" evidence="1">
    <location>
        <begin position="164"/>
        <end position="188"/>
    </location>
</feature>
<dbReference type="Proteomes" id="UP000305067">
    <property type="component" value="Unassembled WGS sequence"/>
</dbReference>
<feature type="compositionally biased region" description="Polar residues" evidence="1">
    <location>
        <begin position="327"/>
        <end position="337"/>
    </location>
</feature>
<name>A0A5C3R226_9AGAR</name>
<feature type="compositionally biased region" description="Polar residues" evidence="1">
    <location>
        <begin position="47"/>
        <end position="60"/>
    </location>
</feature>
<sequence>MAPPTSPVFMIPNVIVTPPDEESAPYLCFDSVKSARKVLSNPPDPTSIHTALAQMQDQTTTPPPVFHRNSLTQEDLVMPRKSHRKPAPKEPENDSDVVEVIKVRKRVESPPPDDMGERKAPQGKPSTLKSRASKAFMSLKTIGKSTGTSKPHVADVFAASEIAAPEEEEAATPTVTRSTSKRLRRPKSMIMEDTTLAAQPVTLGRRASQLARRSSVNLSNLFNTPKDATPDKAKIGPPRDESFTVLPAADESIGPDVPLGAPLTRCRSASDPSGPVPAPPPVAPTRPSNSRKFSMNSLGRFFSFSNLPPAAAATPPPGSASRTATSVSQPRASVSSTRSDETESGECILPPELSSSPPPSRNGQDRLPYRIPPPLDLGLSTSDGSEDDCVPITPTDERPRPSFSSQTTARKSYASDKARKSYASETARKSFGTEPRVSHDLDADTSVEMRLDSLHFDELSFDLERF</sequence>
<reference evidence="2 3" key="1">
    <citation type="journal article" date="2019" name="Nat. Ecol. Evol.">
        <title>Megaphylogeny resolves global patterns of mushroom evolution.</title>
        <authorList>
            <person name="Varga T."/>
            <person name="Krizsan K."/>
            <person name="Foldi C."/>
            <person name="Dima B."/>
            <person name="Sanchez-Garcia M."/>
            <person name="Sanchez-Ramirez S."/>
            <person name="Szollosi G.J."/>
            <person name="Szarkandi J.G."/>
            <person name="Papp V."/>
            <person name="Albert L."/>
            <person name="Andreopoulos W."/>
            <person name="Angelini C."/>
            <person name="Antonin V."/>
            <person name="Barry K.W."/>
            <person name="Bougher N.L."/>
            <person name="Buchanan P."/>
            <person name="Buyck B."/>
            <person name="Bense V."/>
            <person name="Catcheside P."/>
            <person name="Chovatia M."/>
            <person name="Cooper J."/>
            <person name="Damon W."/>
            <person name="Desjardin D."/>
            <person name="Finy P."/>
            <person name="Geml J."/>
            <person name="Haridas S."/>
            <person name="Hughes K."/>
            <person name="Justo A."/>
            <person name="Karasinski D."/>
            <person name="Kautmanova I."/>
            <person name="Kiss B."/>
            <person name="Kocsube S."/>
            <person name="Kotiranta H."/>
            <person name="LaButti K.M."/>
            <person name="Lechner B.E."/>
            <person name="Liimatainen K."/>
            <person name="Lipzen A."/>
            <person name="Lukacs Z."/>
            <person name="Mihaltcheva S."/>
            <person name="Morgado L.N."/>
            <person name="Niskanen T."/>
            <person name="Noordeloos M.E."/>
            <person name="Ohm R.A."/>
            <person name="Ortiz-Santana B."/>
            <person name="Ovrebo C."/>
            <person name="Racz N."/>
            <person name="Riley R."/>
            <person name="Savchenko A."/>
            <person name="Shiryaev A."/>
            <person name="Soop K."/>
            <person name="Spirin V."/>
            <person name="Szebenyi C."/>
            <person name="Tomsovsky M."/>
            <person name="Tulloss R.E."/>
            <person name="Uehling J."/>
            <person name="Grigoriev I.V."/>
            <person name="Vagvolgyi C."/>
            <person name="Papp T."/>
            <person name="Martin F.M."/>
            <person name="Miettinen O."/>
            <person name="Hibbett D.S."/>
            <person name="Nagy L.G."/>
        </authorList>
    </citation>
    <scope>NUCLEOTIDE SEQUENCE [LARGE SCALE GENOMIC DNA]</scope>
    <source>
        <strain evidence="2 3">CBS 309.79</strain>
    </source>
</reference>
<gene>
    <name evidence="2" type="ORF">BDV98DRAFT_3067</name>
</gene>
<feature type="compositionally biased region" description="Low complexity" evidence="1">
    <location>
        <begin position="309"/>
        <end position="326"/>
    </location>
</feature>
<feature type="region of interest" description="Disordered" evidence="1">
    <location>
        <begin position="309"/>
        <end position="444"/>
    </location>
</feature>
<evidence type="ECO:0000256" key="1">
    <source>
        <dbReference type="SAM" id="MobiDB-lite"/>
    </source>
</evidence>